<dbReference type="EMBL" id="CAUYUJ010011692">
    <property type="protein sequence ID" value="CAK0832416.1"/>
    <property type="molecule type" value="Genomic_DNA"/>
</dbReference>
<reference evidence="2" key="1">
    <citation type="submission" date="2023-10" db="EMBL/GenBank/DDBJ databases">
        <authorList>
            <person name="Chen Y."/>
            <person name="Shah S."/>
            <person name="Dougan E. K."/>
            <person name="Thang M."/>
            <person name="Chan C."/>
        </authorList>
    </citation>
    <scope>NUCLEOTIDE SEQUENCE [LARGE SCALE GENOMIC DNA]</scope>
</reference>
<evidence type="ECO:0000256" key="1">
    <source>
        <dbReference type="SAM" id="MobiDB-lite"/>
    </source>
</evidence>
<sequence length="298" mass="32192">MGKSLLIASALVKQANKAGASSALEALLRTTSFLDMSDFRVDQHAGALLGGVGDRIKGERSVTMVYSYTHTLRRGGVVATLDLATQNLHKFALNQWPKDPGNPPAAKTAKRTAGETSQFLQERDPAGPAETTHASGLRGADTVGAPAQAWFDDVRATPSAAHSVAAVARYLADIVRLMKDDGTVIFMCDKKDEKTLCSGDTLENLISFQDVPEEDLEDLGDLVLGLDEKPTSYFLQEVGLQLVNVERFAEGDLACGVCTRCKKRPVIKTSRSRPSVQQAAAPRRASTTPRPKRKLRRS</sequence>
<protein>
    <submittedName>
        <fullName evidence="2">Uncharacterized protein</fullName>
    </submittedName>
</protein>
<name>A0ABN9SKX3_9DINO</name>
<feature type="region of interest" description="Disordered" evidence="1">
    <location>
        <begin position="269"/>
        <end position="298"/>
    </location>
</feature>
<feature type="region of interest" description="Disordered" evidence="1">
    <location>
        <begin position="94"/>
        <end position="139"/>
    </location>
</feature>
<proteinExistence type="predicted"/>
<dbReference type="Proteomes" id="UP001189429">
    <property type="component" value="Unassembled WGS sequence"/>
</dbReference>
<feature type="compositionally biased region" description="Low complexity" evidence="1">
    <location>
        <begin position="279"/>
        <end position="289"/>
    </location>
</feature>
<evidence type="ECO:0000313" key="3">
    <source>
        <dbReference type="Proteomes" id="UP001189429"/>
    </source>
</evidence>
<gene>
    <name evidence="2" type="ORF">PCOR1329_LOCUS30439</name>
</gene>
<evidence type="ECO:0000313" key="2">
    <source>
        <dbReference type="EMBL" id="CAK0832416.1"/>
    </source>
</evidence>
<comment type="caution">
    <text evidence="2">The sequence shown here is derived from an EMBL/GenBank/DDBJ whole genome shotgun (WGS) entry which is preliminary data.</text>
</comment>
<organism evidence="2 3">
    <name type="scientific">Prorocentrum cordatum</name>
    <dbReference type="NCBI Taxonomy" id="2364126"/>
    <lineage>
        <taxon>Eukaryota</taxon>
        <taxon>Sar</taxon>
        <taxon>Alveolata</taxon>
        <taxon>Dinophyceae</taxon>
        <taxon>Prorocentrales</taxon>
        <taxon>Prorocentraceae</taxon>
        <taxon>Prorocentrum</taxon>
    </lineage>
</organism>
<accession>A0ABN9SKX3</accession>
<keyword evidence="3" id="KW-1185">Reference proteome</keyword>